<name>A0A918AHK4_9PSEU</name>
<evidence type="ECO:0000313" key="3">
    <source>
        <dbReference type="EMBL" id="GGP37645.1"/>
    </source>
</evidence>
<keyword evidence="1" id="KW-0812">Transmembrane</keyword>
<organism evidence="3 4">
    <name type="scientific">Saccharothrix coeruleofusca</name>
    <dbReference type="NCBI Taxonomy" id="33919"/>
    <lineage>
        <taxon>Bacteria</taxon>
        <taxon>Bacillati</taxon>
        <taxon>Actinomycetota</taxon>
        <taxon>Actinomycetes</taxon>
        <taxon>Pseudonocardiales</taxon>
        <taxon>Pseudonocardiaceae</taxon>
        <taxon>Saccharothrix</taxon>
    </lineage>
</organism>
<evidence type="ECO:0000313" key="4">
    <source>
        <dbReference type="Proteomes" id="UP000639606"/>
    </source>
</evidence>
<dbReference type="RefSeq" id="WP_229794975.1">
    <property type="nucleotide sequence ID" value="NZ_BMRG01000001.1"/>
</dbReference>
<protein>
    <recommendedName>
        <fullName evidence="2">DUF4328 domain-containing protein</fullName>
    </recommendedName>
</protein>
<dbReference type="Pfam" id="PF14219">
    <property type="entry name" value="DUF4328"/>
    <property type="match status" value="1"/>
</dbReference>
<feature type="transmembrane region" description="Helical" evidence="1">
    <location>
        <begin position="240"/>
        <end position="260"/>
    </location>
</feature>
<keyword evidence="4" id="KW-1185">Reference proteome</keyword>
<feature type="transmembrane region" description="Helical" evidence="1">
    <location>
        <begin position="209"/>
        <end position="228"/>
    </location>
</feature>
<dbReference type="Proteomes" id="UP000639606">
    <property type="component" value="Unassembled WGS sequence"/>
</dbReference>
<dbReference type="AlphaFoldDB" id="A0A918AHK4"/>
<dbReference type="InterPro" id="IPR025565">
    <property type="entry name" value="DUF4328"/>
</dbReference>
<comment type="caution">
    <text evidence="3">The sequence shown here is derived from an EMBL/GenBank/DDBJ whole genome shotgun (WGS) entry which is preliminary data.</text>
</comment>
<reference evidence="3" key="2">
    <citation type="submission" date="2020-09" db="EMBL/GenBank/DDBJ databases">
        <authorList>
            <person name="Sun Q."/>
            <person name="Ohkuma M."/>
        </authorList>
    </citation>
    <scope>NUCLEOTIDE SEQUENCE</scope>
    <source>
        <strain evidence="3">JCM 3313</strain>
    </source>
</reference>
<evidence type="ECO:0000256" key="1">
    <source>
        <dbReference type="SAM" id="Phobius"/>
    </source>
</evidence>
<evidence type="ECO:0000259" key="2">
    <source>
        <dbReference type="Pfam" id="PF14219"/>
    </source>
</evidence>
<proteinExistence type="predicted"/>
<keyword evidence="1" id="KW-1133">Transmembrane helix</keyword>
<dbReference type="EMBL" id="BMRG01000001">
    <property type="protein sequence ID" value="GGP37645.1"/>
    <property type="molecule type" value="Genomic_DNA"/>
</dbReference>
<feature type="transmembrane region" description="Helical" evidence="1">
    <location>
        <begin position="80"/>
        <end position="100"/>
    </location>
</feature>
<keyword evidence="1" id="KW-0472">Membrane</keyword>
<gene>
    <name evidence="3" type="ORF">GCM10010185_06260</name>
</gene>
<feature type="domain" description="DUF4328" evidence="2">
    <location>
        <begin position="109"/>
        <end position="264"/>
    </location>
</feature>
<sequence>MVFQPMRVDWVASPPPGAYPNRRFGAPTRPYAGPPSYPVPPRWGFPLLAWRWPTSVALEAVRPLDSADQVRRSARTAVHALGLVALTALWAAGSELWRYVLLLLSRYGALSATTVGVSDAMVVASSVVAFVSGAMAVVFTLLWLRRAREAAAATAGYGPSRSEREIVLGLVVPGVNLVVPGSVAAELEHAAARQPANARPKPSKLVRTWWALWAGTGLFVAFTFAWSFRDSVQAMADGVLLHAVADLLAAAVALTTAAVVRRITTLLLPVDPSAVRRMRVVGVKDAPEPELRPVRAAGSPR</sequence>
<feature type="transmembrane region" description="Helical" evidence="1">
    <location>
        <begin position="120"/>
        <end position="144"/>
    </location>
</feature>
<accession>A0A918AHK4</accession>
<reference evidence="3" key="1">
    <citation type="journal article" date="2014" name="Int. J. Syst. Evol. Microbiol.">
        <title>Complete genome sequence of Corynebacterium casei LMG S-19264T (=DSM 44701T), isolated from a smear-ripened cheese.</title>
        <authorList>
            <consortium name="US DOE Joint Genome Institute (JGI-PGF)"/>
            <person name="Walter F."/>
            <person name="Albersmeier A."/>
            <person name="Kalinowski J."/>
            <person name="Ruckert C."/>
        </authorList>
    </citation>
    <scope>NUCLEOTIDE SEQUENCE</scope>
    <source>
        <strain evidence="3">JCM 3313</strain>
    </source>
</reference>